<evidence type="ECO:0000313" key="4">
    <source>
        <dbReference type="Proteomes" id="UP000001951"/>
    </source>
</evidence>
<proteinExistence type="inferred from homology"/>
<evidence type="ECO:0000256" key="2">
    <source>
        <dbReference type="RuleBase" id="RU362080"/>
    </source>
</evidence>
<dbReference type="Gene3D" id="3.40.1620.10">
    <property type="entry name" value="YefM-like domain"/>
    <property type="match status" value="1"/>
</dbReference>
<protein>
    <recommendedName>
        <fullName evidence="2">Antitoxin</fullName>
    </recommendedName>
</protein>
<sequence length="92" mass="10532">MVINNKLIYMSNITTSVARKHFSEIINRSSYGKERIVLSRRGKDLAAVIPIEDLKLIEMIENKLDIEEAKEAVKEAKLKGTISLDEFKKEIL</sequence>
<gene>
    <name evidence="3" type="ordered locus">RBE_1388</name>
</gene>
<comment type="similarity">
    <text evidence="1 2">Belongs to the phD/YefM antitoxin family.</text>
</comment>
<organism evidence="3 4">
    <name type="scientific">Rickettsia bellii (strain RML369-C)</name>
    <dbReference type="NCBI Taxonomy" id="336407"/>
    <lineage>
        <taxon>Bacteria</taxon>
        <taxon>Pseudomonadati</taxon>
        <taxon>Pseudomonadota</taxon>
        <taxon>Alphaproteobacteria</taxon>
        <taxon>Rickettsiales</taxon>
        <taxon>Rickettsiaceae</taxon>
        <taxon>Rickettsieae</taxon>
        <taxon>Rickettsia</taxon>
        <taxon>belli group</taxon>
    </lineage>
</organism>
<dbReference type="SUPFAM" id="SSF143120">
    <property type="entry name" value="YefM-like"/>
    <property type="match status" value="1"/>
</dbReference>
<dbReference type="NCBIfam" id="TIGR01552">
    <property type="entry name" value="phd_fam"/>
    <property type="match status" value="1"/>
</dbReference>
<evidence type="ECO:0000256" key="1">
    <source>
        <dbReference type="ARBA" id="ARBA00009981"/>
    </source>
</evidence>
<dbReference type="eggNOG" id="COG2161">
    <property type="taxonomic scope" value="Bacteria"/>
</dbReference>
<name>Q1RGP5_RICBR</name>
<dbReference type="Proteomes" id="UP000001951">
    <property type="component" value="Chromosome"/>
</dbReference>
<comment type="function">
    <text evidence="2">Antitoxin component of a type II toxin-antitoxin (TA) system.</text>
</comment>
<dbReference type="Pfam" id="PF02604">
    <property type="entry name" value="PhdYeFM_antitox"/>
    <property type="match status" value="1"/>
</dbReference>
<dbReference type="AlphaFoldDB" id="Q1RGP5"/>
<evidence type="ECO:0000313" key="3">
    <source>
        <dbReference type="EMBL" id="ABE05469.1"/>
    </source>
</evidence>
<reference evidence="3 4" key="1">
    <citation type="journal article" date="2006" name="PLoS Genet.">
        <title>Genome sequence of Rickettsia bellii illuminates the role of amoebae in gene exchanges between intracellular pathogens.</title>
        <authorList>
            <person name="Ogata H."/>
            <person name="La Scola B."/>
            <person name="Audic S."/>
            <person name="Renesto P."/>
            <person name="Blanc G."/>
            <person name="Robert C."/>
            <person name="Fournier P.-E."/>
            <person name="Claverie J.-M."/>
            <person name="Raoult D."/>
        </authorList>
    </citation>
    <scope>NUCLEOTIDE SEQUENCE [LARGE SCALE GENOMIC DNA]</scope>
    <source>
        <strain evidence="3 4">RML369-C</strain>
    </source>
</reference>
<accession>Q1RGP5</accession>
<dbReference type="KEGG" id="rbe:RBE_1388"/>
<dbReference type="EMBL" id="CP000087">
    <property type="protein sequence ID" value="ABE05469.1"/>
    <property type="molecule type" value="Genomic_DNA"/>
</dbReference>
<dbReference type="HOGENOM" id="CLU_160748_3_1_5"/>
<dbReference type="InterPro" id="IPR006442">
    <property type="entry name" value="Antitoxin_Phd/YefM"/>
</dbReference>
<dbReference type="InterPro" id="IPR036165">
    <property type="entry name" value="YefM-like_sf"/>
</dbReference>